<comment type="caution">
    <text evidence="1">The sequence shown here is derived from an EMBL/GenBank/DDBJ whole genome shotgun (WGS) entry which is preliminary data.</text>
</comment>
<reference evidence="1 2" key="1">
    <citation type="submission" date="2021-01" db="EMBL/GenBank/DDBJ databases">
        <title>Actinoplanes sp. nov. LDG1-01 isolated from lichen.</title>
        <authorList>
            <person name="Saeng-In P."/>
            <person name="Phongsopitanun W."/>
            <person name="Kanchanasin P."/>
            <person name="Yuki M."/>
            <person name="Kudo T."/>
            <person name="Ohkuma M."/>
            <person name="Tanasupawat S."/>
        </authorList>
    </citation>
    <scope>NUCLEOTIDE SEQUENCE [LARGE SCALE GENOMIC DNA]</scope>
    <source>
        <strain evidence="1 2">LDG1-01</strain>
    </source>
</reference>
<sequence length="461" mass="51497">MRRRIQTDLSAPAIIAYELGCLGDFRFPSYGGPGGLPINIELLLRRLERDHGHGVNPLVLFTARQWMDELEDYWERGGGSPIPRTTGIPHNLAMYGWDLRDALEQTVDRFLSRLKAPKDGFLNQMVENDTERAALRIYPTEPADKRRRTVFDLARELGDEAPEHGIETLVVFLGANNALPAVTHLRVKWSEEGYDTLDGKKDFTVWRPEHFAEELALVDERVRGIKARHVICCTVPHVTIAPICRGVDGKSEPGSRYFPHYTRPWISDRAFDPDHDPHITAAEARAVDSAIDQYNDAITEVVRKARTDGRDWYLVDLAGVLDRLADRRYIEDPAARPQWWAPYPLPAALAAVEPPITSHFLNADGWGGRARGGLFSLDGVHPTTVGYGVLAQEIIRVMHGAGVEFRTPGGTPRPGPVEVDFARLLRRDTLVTSPPQNIAAGLAVLGWADEALDLLRRALPF</sequence>
<proteinExistence type="predicted"/>
<dbReference type="RefSeq" id="WP_202994772.1">
    <property type="nucleotide sequence ID" value="NZ_JAENHO010000008.1"/>
</dbReference>
<name>A0ABS1VUN0_9ACTN</name>
<dbReference type="Gene3D" id="3.40.50.1110">
    <property type="entry name" value="SGNH hydrolase"/>
    <property type="match status" value="1"/>
</dbReference>
<dbReference type="SUPFAM" id="SSF52266">
    <property type="entry name" value="SGNH hydrolase"/>
    <property type="match status" value="1"/>
</dbReference>
<dbReference type="InterPro" id="IPR036514">
    <property type="entry name" value="SGNH_hydro_sf"/>
</dbReference>
<evidence type="ECO:0000313" key="2">
    <source>
        <dbReference type="Proteomes" id="UP000598996"/>
    </source>
</evidence>
<protein>
    <recommendedName>
        <fullName evidence="3">SGNH hydrolase-type esterase domain-containing protein</fullName>
    </recommendedName>
</protein>
<gene>
    <name evidence="1" type="ORF">JKJ07_27885</name>
</gene>
<evidence type="ECO:0008006" key="3">
    <source>
        <dbReference type="Google" id="ProtNLM"/>
    </source>
</evidence>
<organism evidence="1 2">
    <name type="scientific">Paractinoplanes lichenicola</name>
    <dbReference type="NCBI Taxonomy" id="2802976"/>
    <lineage>
        <taxon>Bacteria</taxon>
        <taxon>Bacillati</taxon>
        <taxon>Actinomycetota</taxon>
        <taxon>Actinomycetes</taxon>
        <taxon>Micromonosporales</taxon>
        <taxon>Micromonosporaceae</taxon>
        <taxon>Paractinoplanes</taxon>
    </lineage>
</organism>
<accession>A0ABS1VUN0</accession>
<dbReference type="Proteomes" id="UP000598996">
    <property type="component" value="Unassembled WGS sequence"/>
</dbReference>
<evidence type="ECO:0000313" key="1">
    <source>
        <dbReference type="EMBL" id="MBL7258133.1"/>
    </source>
</evidence>
<keyword evidence="2" id="KW-1185">Reference proteome</keyword>
<dbReference type="EMBL" id="JAENHO010000008">
    <property type="protein sequence ID" value="MBL7258133.1"/>
    <property type="molecule type" value="Genomic_DNA"/>
</dbReference>